<dbReference type="GO" id="GO:0006313">
    <property type="term" value="P:DNA transposition"/>
    <property type="evidence" value="ECO:0007669"/>
    <property type="project" value="InterPro"/>
</dbReference>
<evidence type="ECO:0000313" key="2">
    <source>
        <dbReference type="EMBL" id="MBA2871884.1"/>
    </source>
</evidence>
<reference evidence="2 3" key="1">
    <citation type="submission" date="2020-07" db="EMBL/GenBank/DDBJ databases">
        <title>Genomic Encyclopedia of Type Strains, Phase IV (KMG-IV): sequencing the most valuable type-strain genomes for metagenomic binning, comparative biology and taxonomic classification.</title>
        <authorList>
            <person name="Goeker M."/>
        </authorList>
    </citation>
    <scope>NUCLEOTIDE SEQUENCE [LARGE SCALE GENOMIC DNA]</scope>
    <source>
        <strain evidence="2 3">DSM 25220</strain>
    </source>
</reference>
<dbReference type="SUPFAM" id="SSF46689">
    <property type="entry name" value="Homeodomain-like"/>
    <property type="match status" value="1"/>
</dbReference>
<dbReference type="GO" id="GO:0003677">
    <property type="term" value="F:DNA binding"/>
    <property type="evidence" value="ECO:0007669"/>
    <property type="project" value="InterPro"/>
</dbReference>
<dbReference type="InterPro" id="IPR051839">
    <property type="entry name" value="RD_transcriptional_regulator"/>
</dbReference>
<name>A0A7W0BXC7_9BACL</name>
<dbReference type="PANTHER" id="PTHR33215">
    <property type="entry name" value="PROTEIN DISTAL ANTENNA"/>
    <property type="match status" value="1"/>
</dbReference>
<dbReference type="GO" id="GO:0004803">
    <property type="term" value="F:transposase activity"/>
    <property type="evidence" value="ECO:0007669"/>
    <property type="project" value="InterPro"/>
</dbReference>
<keyword evidence="3" id="KW-1185">Reference proteome</keyword>
<comment type="caution">
    <text evidence="2">The sequence shown here is derived from an EMBL/GenBank/DDBJ whole genome shotgun (WGS) entry which is preliminary data.</text>
</comment>
<dbReference type="AlphaFoldDB" id="A0A7W0BXC7"/>
<dbReference type="Pfam" id="PF01527">
    <property type="entry name" value="HTH_Tnp_1"/>
    <property type="match status" value="1"/>
</dbReference>
<proteinExistence type="predicted"/>
<dbReference type="PANTHER" id="PTHR33215:SF13">
    <property type="entry name" value="PROTEIN DISTAL ANTENNA"/>
    <property type="match status" value="1"/>
</dbReference>
<dbReference type="Gene3D" id="1.10.10.60">
    <property type="entry name" value="Homeodomain-like"/>
    <property type="match status" value="1"/>
</dbReference>
<keyword evidence="1" id="KW-0175">Coiled coil</keyword>
<evidence type="ECO:0000313" key="3">
    <source>
        <dbReference type="Proteomes" id="UP000580891"/>
    </source>
</evidence>
<dbReference type="Proteomes" id="UP000580891">
    <property type="component" value="Unassembled WGS sequence"/>
</dbReference>
<protein>
    <submittedName>
        <fullName evidence="2">Transposase</fullName>
    </submittedName>
</protein>
<dbReference type="InterPro" id="IPR002514">
    <property type="entry name" value="Transposase_8"/>
</dbReference>
<gene>
    <name evidence="2" type="ORF">HNQ85_002174</name>
</gene>
<dbReference type="InterPro" id="IPR009057">
    <property type="entry name" value="Homeodomain-like_sf"/>
</dbReference>
<evidence type="ECO:0000256" key="1">
    <source>
        <dbReference type="SAM" id="Coils"/>
    </source>
</evidence>
<accession>A0A7W0BXC7</accession>
<dbReference type="EMBL" id="JACDUU010000005">
    <property type="protein sequence ID" value="MBA2871884.1"/>
    <property type="molecule type" value="Genomic_DNA"/>
</dbReference>
<organism evidence="2 3">
    <name type="scientific">[Anoxybacillus] calidus</name>
    <dbReference type="NCBI Taxonomy" id="575178"/>
    <lineage>
        <taxon>Bacteria</taxon>
        <taxon>Bacillati</taxon>
        <taxon>Bacillota</taxon>
        <taxon>Bacilli</taxon>
        <taxon>Bacillales</taxon>
        <taxon>Anoxybacillaceae</taxon>
        <taxon>Paranoxybacillus</taxon>
    </lineage>
</organism>
<sequence>MKKRTFDQEYKIQAVELCLEGDKSIAQVAKELGLAYNTLHRWVKEYKESNRTSFVGSGHIKPQNQEIIELRRRNQELEEELAILKKALGIFTRNQK</sequence>
<feature type="coiled-coil region" evidence="1">
    <location>
        <begin position="60"/>
        <end position="94"/>
    </location>
</feature>